<sequence>MGWSSLPSNAIWYTEEAKYKAGELLIQYSNEAEPFSYKAGQHQSMVDINLIGRTSRIEKQIADRIGINLHFPYLDHHIIQTCMSTNMEERMSPYEFKPLLKKAFNRELPKKLLERTTKGDYTYDLFFGMKKNVHQILELLQTSHLAEQEKGPHSLRPVNSYRKYVEDYG</sequence>
<comment type="caution">
    <text evidence="2">The sequence shown here is derived from an EMBL/GenBank/DDBJ whole genome shotgun (WGS) entry which is preliminary data.</text>
</comment>
<dbReference type="SUPFAM" id="SSF52402">
    <property type="entry name" value="Adenine nucleotide alpha hydrolases-like"/>
    <property type="match status" value="1"/>
</dbReference>
<evidence type="ECO:0000259" key="1">
    <source>
        <dbReference type="Pfam" id="PF00733"/>
    </source>
</evidence>
<dbReference type="GO" id="GO:0004066">
    <property type="term" value="F:asparagine synthase (glutamine-hydrolyzing) activity"/>
    <property type="evidence" value="ECO:0007669"/>
    <property type="project" value="InterPro"/>
</dbReference>
<organism evidence="2 3">
    <name type="scientific">Thermoflavimicrobium daqui</name>
    <dbReference type="NCBI Taxonomy" id="2137476"/>
    <lineage>
        <taxon>Bacteria</taxon>
        <taxon>Bacillati</taxon>
        <taxon>Bacillota</taxon>
        <taxon>Bacilli</taxon>
        <taxon>Bacillales</taxon>
        <taxon>Thermoactinomycetaceae</taxon>
        <taxon>Thermoflavimicrobium</taxon>
    </lineage>
</organism>
<dbReference type="OrthoDB" id="7053173at2"/>
<dbReference type="EMBL" id="QJKK01000011">
    <property type="protein sequence ID" value="RAL21962.1"/>
    <property type="molecule type" value="Genomic_DNA"/>
</dbReference>
<reference evidence="2 3" key="1">
    <citation type="submission" date="2018-06" db="EMBL/GenBank/DDBJ databases">
        <title>Thermoflavimicrobium daqus sp. nov., a thermophilic microbe isolated from Moutai-flavour Daqu.</title>
        <authorList>
            <person name="Wang X."/>
            <person name="Zhou H."/>
        </authorList>
    </citation>
    <scope>NUCLEOTIDE SEQUENCE [LARGE SCALE GENOMIC DNA]</scope>
    <source>
        <strain evidence="2 3">FBKL4.011</strain>
    </source>
</reference>
<name>A0A364K1Q9_9BACL</name>
<gene>
    <name evidence="2" type="ORF">DL897_15365</name>
</gene>
<dbReference type="GO" id="GO:0006529">
    <property type="term" value="P:asparagine biosynthetic process"/>
    <property type="evidence" value="ECO:0007669"/>
    <property type="project" value="InterPro"/>
</dbReference>
<dbReference type="InterPro" id="IPR014729">
    <property type="entry name" value="Rossmann-like_a/b/a_fold"/>
</dbReference>
<accession>A0A364K1Q9</accession>
<proteinExistence type="predicted"/>
<dbReference type="InterPro" id="IPR001962">
    <property type="entry name" value="Asn_synthase"/>
</dbReference>
<protein>
    <recommendedName>
        <fullName evidence="1">Asparagine synthetase domain-containing protein</fullName>
    </recommendedName>
</protein>
<dbReference type="Proteomes" id="UP000251213">
    <property type="component" value="Unassembled WGS sequence"/>
</dbReference>
<evidence type="ECO:0000313" key="3">
    <source>
        <dbReference type="Proteomes" id="UP000251213"/>
    </source>
</evidence>
<evidence type="ECO:0000313" key="2">
    <source>
        <dbReference type="EMBL" id="RAL21962.1"/>
    </source>
</evidence>
<dbReference type="Pfam" id="PF00733">
    <property type="entry name" value="Asn_synthase"/>
    <property type="match status" value="1"/>
</dbReference>
<feature type="domain" description="Asparagine synthetase" evidence="1">
    <location>
        <begin position="59"/>
        <end position="137"/>
    </location>
</feature>
<keyword evidence="3" id="KW-1185">Reference proteome</keyword>
<dbReference type="Gene3D" id="3.40.50.620">
    <property type="entry name" value="HUPs"/>
    <property type="match status" value="1"/>
</dbReference>
<reference evidence="2 3" key="2">
    <citation type="submission" date="2018-06" db="EMBL/GenBank/DDBJ databases">
        <authorList>
            <person name="Zhirakovskaya E."/>
        </authorList>
    </citation>
    <scope>NUCLEOTIDE SEQUENCE [LARGE SCALE GENOMIC DNA]</scope>
    <source>
        <strain evidence="2 3">FBKL4.011</strain>
    </source>
</reference>
<dbReference type="AlphaFoldDB" id="A0A364K1Q9"/>